<dbReference type="InterPro" id="IPR001810">
    <property type="entry name" value="F-box_dom"/>
</dbReference>
<reference evidence="2 3" key="1">
    <citation type="submission" date="2024-01" db="EMBL/GenBank/DDBJ databases">
        <title>Genome assemblies of Stephania.</title>
        <authorList>
            <person name="Yang L."/>
        </authorList>
    </citation>
    <scope>NUCLEOTIDE SEQUENCE [LARGE SCALE GENOMIC DNA]</scope>
    <source>
        <strain evidence="2">YNDBR</strain>
        <tissue evidence="2">Leaf</tissue>
    </source>
</reference>
<dbReference type="Pfam" id="PF00646">
    <property type="entry name" value="F-box"/>
    <property type="match status" value="1"/>
</dbReference>
<dbReference type="InterPro" id="IPR006566">
    <property type="entry name" value="FBD"/>
</dbReference>
<dbReference type="AlphaFoldDB" id="A0AAP0KI52"/>
<dbReference type="InterPro" id="IPR050232">
    <property type="entry name" value="FBL13/AtMIF1-like"/>
</dbReference>
<accession>A0AAP0KI52</accession>
<protein>
    <recommendedName>
        <fullName evidence="1">F-box domain-containing protein</fullName>
    </recommendedName>
</protein>
<dbReference type="Proteomes" id="UP001420932">
    <property type="component" value="Unassembled WGS sequence"/>
</dbReference>
<evidence type="ECO:0000259" key="1">
    <source>
        <dbReference type="PROSITE" id="PS50181"/>
    </source>
</evidence>
<dbReference type="InterPro" id="IPR036047">
    <property type="entry name" value="F-box-like_dom_sf"/>
</dbReference>
<dbReference type="CDD" id="cd22160">
    <property type="entry name" value="F-box_AtFBL13-like"/>
    <property type="match status" value="1"/>
</dbReference>
<gene>
    <name evidence="2" type="ORF">Syun_010487</name>
</gene>
<name>A0AAP0KI52_9MAGN</name>
<dbReference type="SMART" id="SM00256">
    <property type="entry name" value="FBOX"/>
    <property type="match status" value="1"/>
</dbReference>
<dbReference type="SMART" id="SM00579">
    <property type="entry name" value="FBD"/>
    <property type="match status" value="1"/>
</dbReference>
<organism evidence="2 3">
    <name type="scientific">Stephania yunnanensis</name>
    <dbReference type="NCBI Taxonomy" id="152371"/>
    <lineage>
        <taxon>Eukaryota</taxon>
        <taxon>Viridiplantae</taxon>
        <taxon>Streptophyta</taxon>
        <taxon>Embryophyta</taxon>
        <taxon>Tracheophyta</taxon>
        <taxon>Spermatophyta</taxon>
        <taxon>Magnoliopsida</taxon>
        <taxon>Ranunculales</taxon>
        <taxon>Menispermaceae</taxon>
        <taxon>Menispermoideae</taxon>
        <taxon>Cissampelideae</taxon>
        <taxon>Stephania</taxon>
    </lineage>
</organism>
<dbReference type="Gene3D" id="1.20.1280.50">
    <property type="match status" value="1"/>
</dbReference>
<comment type="caution">
    <text evidence="2">The sequence shown here is derived from an EMBL/GenBank/DDBJ whole genome shotgun (WGS) entry which is preliminary data.</text>
</comment>
<dbReference type="EMBL" id="JBBNAF010000004">
    <property type="protein sequence ID" value="KAK9152178.1"/>
    <property type="molecule type" value="Genomic_DNA"/>
</dbReference>
<evidence type="ECO:0000313" key="2">
    <source>
        <dbReference type="EMBL" id="KAK9152178.1"/>
    </source>
</evidence>
<dbReference type="InterPro" id="IPR053781">
    <property type="entry name" value="F-box_AtFBL13-like"/>
</dbReference>
<keyword evidence="3" id="KW-1185">Reference proteome</keyword>
<dbReference type="Pfam" id="PF08387">
    <property type="entry name" value="FBD"/>
    <property type="match status" value="1"/>
</dbReference>
<evidence type="ECO:0000313" key="3">
    <source>
        <dbReference type="Proteomes" id="UP001420932"/>
    </source>
</evidence>
<proteinExistence type="predicted"/>
<feature type="domain" description="F-box" evidence="1">
    <location>
        <begin position="8"/>
        <end position="56"/>
    </location>
</feature>
<dbReference type="SUPFAM" id="SSF81383">
    <property type="entry name" value="F-box domain"/>
    <property type="match status" value="1"/>
</dbReference>
<sequence>MALDNSNGDGFSDLPDSILHQILSFLNIEYVVQTTALSSRWKDLWKSHHQLSFDKKITPKNHPFPNDLPHVYKWILAVHIEVSTKNTIRFPRIFVINAPKLLYLLMQTGVVNSSLSLYSCKVAFEPQAALKSLSLRFPNLKRLDLKARFSRDCALTIMLLLKTSPKIKTLKIEIVENGSTSTDNEEWWELELSNQCMFHHLEDVEVHGIVGCAAEVKLVEIMLKKATTLKRMVVCCSKKKAANNDWLMNLSKKLLRIPRASSNIALVII</sequence>
<dbReference type="PANTHER" id="PTHR31900">
    <property type="entry name" value="F-BOX/RNI SUPERFAMILY PROTEIN-RELATED"/>
    <property type="match status" value="1"/>
</dbReference>
<dbReference type="PROSITE" id="PS50181">
    <property type="entry name" value="FBOX"/>
    <property type="match status" value="1"/>
</dbReference>
<dbReference type="PANTHER" id="PTHR31900:SF30">
    <property type="entry name" value="SUPERFAMILY PROTEIN, PUTATIVE-RELATED"/>
    <property type="match status" value="1"/>
</dbReference>